<dbReference type="Pfam" id="PF00025">
    <property type="entry name" value="Arf"/>
    <property type="match status" value="1"/>
</dbReference>
<dbReference type="RefSeq" id="XP_019035951.1">
    <property type="nucleotide sequence ID" value="XM_019182834.1"/>
</dbReference>
<dbReference type="SMART" id="SM00178">
    <property type="entry name" value="SAR"/>
    <property type="match status" value="1"/>
</dbReference>
<organism evidence="5 6">
    <name type="scientific">Wickerhamomyces anomalus (strain ATCC 58044 / CBS 1984 / NCYC 433 / NRRL Y-366-8)</name>
    <name type="common">Yeast</name>
    <name type="synonym">Hansenula anomala</name>
    <dbReference type="NCBI Taxonomy" id="683960"/>
    <lineage>
        <taxon>Eukaryota</taxon>
        <taxon>Fungi</taxon>
        <taxon>Dikarya</taxon>
        <taxon>Ascomycota</taxon>
        <taxon>Saccharomycotina</taxon>
        <taxon>Saccharomycetes</taxon>
        <taxon>Phaffomycetales</taxon>
        <taxon>Wickerhamomycetaceae</taxon>
        <taxon>Wickerhamomyces</taxon>
    </lineage>
</organism>
<evidence type="ECO:0000256" key="3">
    <source>
        <dbReference type="PIRSR" id="PIRSR606689-1"/>
    </source>
</evidence>
<dbReference type="PANTHER" id="PTHR45909">
    <property type="entry name" value="ADP-RIBOSYLATION FACTOR-RELATED PROTEIN 1"/>
    <property type="match status" value="1"/>
</dbReference>
<dbReference type="PROSITE" id="PS51417">
    <property type="entry name" value="ARF"/>
    <property type="match status" value="1"/>
</dbReference>
<proteinExistence type="predicted"/>
<feature type="binding site" evidence="3">
    <location>
        <begin position="134"/>
        <end position="137"/>
    </location>
    <ligand>
        <name>GTP</name>
        <dbReference type="ChEBI" id="CHEBI:37565"/>
    </ligand>
</feature>
<evidence type="ECO:0000256" key="2">
    <source>
        <dbReference type="ARBA" id="ARBA00023134"/>
    </source>
</evidence>
<dbReference type="InterPro" id="IPR027417">
    <property type="entry name" value="P-loop_NTPase"/>
</dbReference>
<accession>A0A1E3NUJ0</accession>
<evidence type="ECO:0000313" key="5">
    <source>
        <dbReference type="EMBL" id="ODQ56744.1"/>
    </source>
</evidence>
<dbReference type="SMART" id="SM00175">
    <property type="entry name" value="RAB"/>
    <property type="match status" value="1"/>
</dbReference>
<gene>
    <name evidence="5" type="ORF">WICANDRAFT_59239</name>
</gene>
<dbReference type="GO" id="GO:0042175">
    <property type="term" value="C:nuclear outer membrane-endoplasmic reticulum membrane network"/>
    <property type="evidence" value="ECO:0007669"/>
    <property type="project" value="EnsemblFungi"/>
</dbReference>
<dbReference type="InterPro" id="IPR024156">
    <property type="entry name" value="Small_GTPase_ARF"/>
</dbReference>
<dbReference type="GO" id="GO:0005525">
    <property type="term" value="F:GTP binding"/>
    <property type="evidence" value="ECO:0007669"/>
    <property type="project" value="UniProtKB-KW"/>
</dbReference>
<feature type="binding site" evidence="4">
    <location>
        <position position="56"/>
    </location>
    <ligand>
        <name>Mg(2+)</name>
        <dbReference type="ChEBI" id="CHEBI:18420"/>
    </ligand>
</feature>
<dbReference type="PRINTS" id="PR00449">
    <property type="entry name" value="RASTRNSFRMNG"/>
</dbReference>
<dbReference type="Proteomes" id="UP000094112">
    <property type="component" value="Unassembled WGS sequence"/>
</dbReference>
<dbReference type="AlphaFoldDB" id="A0A1E3NUJ0"/>
<dbReference type="PROSITE" id="PS51419">
    <property type="entry name" value="RAB"/>
    <property type="match status" value="1"/>
</dbReference>
<dbReference type="FunFam" id="3.40.50.300:FF:001317">
    <property type="entry name" value="Putative ADP-ribosylation factor"/>
    <property type="match status" value="1"/>
</dbReference>
<feature type="binding site" evidence="3">
    <location>
        <position position="78"/>
    </location>
    <ligand>
        <name>GTP</name>
        <dbReference type="ChEBI" id="CHEBI:37565"/>
    </ligand>
</feature>
<sequence>MFHLAQGLYTNWNKKEEYSVLILGLDNAGKTTFLEKVKSIYNPDAKIIPPERITTTVGQNVGHILVKKTYLKFWDVGGQESLRSLWEEYFSSCHAIIFIVDSTDKTRIEECKNSLVKIVNDDSIEGIPILMLANKQDCEDHLEVEDIKEIFNVIAEHLSARDSRVLPISAIKGDGVEQSVEWLLTRLIRNKQNRPPRFK</sequence>
<dbReference type="InterPro" id="IPR005225">
    <property type="entry name" value="Small_GTP-bd"/>
</dbReference>
<reference evidence="5 6" key="1">
    <citation type="journal article" date="2016" name="Proc. Natl. Acad. Sci. U.S.A.">
        <title>Comparative genomics of biotechnologically important yeasts.</title>
        <authorList>
            <person name="Riley R."/>
            <person name="Haridas S."/>
            <person name="Wolfe K.H."/>
            <person name="Lopes M.R."/>
            <person name="Hittinger C.T."/>
            <person name="Goeker M."/>
            <person name="Salamov A.A."/>
            <person name="Wisecaver J.H."/>
            <person name="Long T.M."/>
            <person name="Calvey C.H."/>
            <person name="Aerts A.L."/>
            <person name="Barry K.W."/>
            <person name="Choi C."/>
            <person name="Clum A."/>
            <person name="Coughlan A.Y."/>
            <person name="Deshpande S."/>
            <person name="Douglass A.P."/>
            <person name="Hanson S.J."/>
            <person name="Klenk H.-P."/>
            <person name="LaButti K.M."/>
            <person name="Lapidus A."/>
            <person name="Lindquist E.A."/>
            <person name="Lipzen A.M."/>
            <person name="Meier-Kolthoff J.P."/>
            <person name="Ohm R.A."/>
            <person name="Otillar R.P."/>
            <person name="Pangilinan J.L."/>
            <person name="Peng Y."/>
            <person name="Rokas A."/>
            <person name="Rosa C.A."/>
            <person name="Scheuner C."/>
            <person name="Sibirny A.A."/>
            <person name="Slot J.C."/>
            <person name="Stielow J.B."/>
            <person name="Sun H."/>
            <person name="Kurtzman C.P."/>
            <person name="Blackwell M."/>
            <person name="Grigoriev I.V."/>
            <person name="Jeffries T.W."/>
        </authorList>
    </citation>
    <scope>NUCLEOTIDE SEQUENCE [LARGE SCALE GENOMIC DNA]</scope>
    <source>
        <strain evidence="6">ATCC 58044 / CBS 1984 / NCYC 433 / NRRL Y-366-8</strain>
    </source>
</reference>
<dbReference type="OrthoDB" id="414781at2759"/>
<dbReference type="SMART" id="SM00177">
    <property type="entry name" value="ARF"/>
    <property type="match status" value="1"/>
</dbReference>
<dbReference type="GeneID" id="30200080"/>
<dbReference type="GO" id="GO:0005794">
    <property type="term" value="C:Golgi apparatus"/>
    <property type="evidence" value="ECO:0007669"/>
    <property type="project" value="EnsemblFungi"/>
</dbReference>
<dbReference type="GO" id="GO:0034976">
    <property type="term" value="P:response to endoplasmic reticulum stress"/>
    <property type="evidence" value="ECO:0007669"/>
    <property type="project" value="EnsemblFungi"/>
</dbReference>
<dbReference type="SUPFAM" id="SSF52540">
    <property type="entry name" value="P-loop containing nucleoside triphosphate hydrolases"/>
    <property type="match status" value="1"/>
</dbReference>
<dbReference type="EMBL" id="KV454215">
    <property type="protein sequence ID" value="ODQ56744.1"/>
    <property type="molecule type" value="Genomic_DNA"/>
</dbReference>
<dbReference type="GO" id="GO:0034067">
    <property type="term" value="P:protein localization to Golgi apparatus"/>
    <property type="evidence" value="ECO:0007669"/>
    <property type="project" value="EnsemblFungi"/>
</dbReference>
<dbReference type="NCBIfam" id="TIGR00231">
    <property type="entry name" value="small_GTP"/>
    <property type="match status" value="1"/>
</dbReference>
<keyword evidence="1 3" id="KW-0547">Nucleotide-binding</keyword>
<evidence type="ECO:0000313" key="6">
    <source>
        <dbReference type="Proteomes" id="UP000094112"/>
    </source>
</evidence>
<dbReference type="STRING" id="683960.A0A1E3NUJ0"/>
<dbReference type="GO" id="GO:0043001">
    <property type="term" value="P:Golgi to plasma membrane protein transport"/>
    <property type="evidence" value="ECO:0007669"/>
    <property type="project" value="EnsemblFungi"/>
</dbReference>
<dbReference type="GO" id="GO:0006886">
    <property type="term" value="P:intracellular protein transport"/>
    <property type="evidence" value="ECO:0007669"/>
    <property type="project" value="EnsemblFungi"/>
</dbReference>
<feature type="binding site" evidence="3">
    <location>
        <begin position="24"/>
        <end position="31"/>
    </location>
    <ligand>
        <name>GTP</name>
        <dbReference type="ChEBI" id="CHEBI:37565"/>
    </ligand>
</feature>
<keyword evidence="4" id="KW-0479">Metal-binding</keyword>
<keyword evidence="2 3" id="KW-0342">GTP-binding</keyword>
<dbReference type="InterPro" id="IPR006689">
    <property type="entry name" value="Small_GTPase_ARF/SAR"/>
</dbReference>
<keyword evidence="6" id="KW-1185">Reference proteome</keyword>
<evidence type="ECO:0008006" key="7">
    <source>
        <dbReference type="Google" id="ProtNLM"/>
    </source>
</evidence>
<keyword evidence="4" id="KW-0460">Magnesium</keyword>
<name>A0A1E3NUJ0_WICAA</name>
<dbReference type="GO" id="GO:0046872">
    <property type="term" value="F:metal ion binding"/>
    <property type="evidence" value="ECO:0007669"/>
    <property type="project" value="UniProtKB-KW"/>
</dbReference>
<evidence type="ECO:0000256" key="1">
    <source>
        <dbReference type="ARBA" id="ARBA00022741"/>
    </source>
</evidence>
<dbReference type="GO" id="GO:0003924">
    <property type="term" value="F:GTPase activity"/>
    <property type="evidence" value="ECO:0007669"/>
    <property type="project" value="EnsemblFungi"/>
</dbReference>
<protein>
    <recommendedName>
        <fullName evidence="7">ADP-ribosylation factor-like protein 3</fullName>
    </recommendedName>
</protein>
<feature type="binding site" evidence="4">
    <location>
        <position position="31"/>
    </location>
    <ligand>
        <name>Mg(2+)</name>
        <dbReference type="ChEBI" id="CHEBI:18420"/>
    </ligand>
</feature>
<dbReference type="CDD" id="cd04160">
    <property type="entry name" value="Arfrp1"/>
    <property type="match status" value="1"/>
</dbReference>
<dbReference type="PANTHER" id="PTHR45909:SF1">
    <property type="entry name" value="ADP-RIBOSYLATION FACTOR-RELATED PROTEIN 1"/>
    <property type="match status" value="1"/>
</dbReference>
<evidence type="ECO:0000256" key="4">
    <source>
        <dbReference type="PIRSR" id="PIRSR606689-2"/>
    </source>
</evidence>
<dbReference type="Gene3D" id="3.40.50.300">
    <property type="entry name" value="P-loop containing nucleotide triphosphate hydrolases"/>
    <property type="match status" value="1"/>
</dbReference>